<comment type="similarity">
    <text evidence="3 13">Belongs to the peptidase S26 family.</text>
</comment>
<dbReference type="PANTHER" id="PTHR43390:SF1">
    <property type="entry name" value="CHLOROPLAST PROCESSING PEPTIDASE"/>
    <property type="match status" value="1"/>
</dbReference>
<dbReference type="STRING" id="872970.SAMN04488134_11153"/>
<evidence type="ECO:0000256" key="9">
    <source>
        <dbReference type="ARBA" id="ARBA00022989"/>
    </source>
</evidence>
<reference evidence="15 16" key="1">
    <citation type="submission" date="2016-10" db="EMBL/GenBank/DDBJ databases">
        <authorList>
            <person name="de Groot N.N."/>
        </authorList>
    </citation>
    <scope>NUCLEOTIDE SEQUENCE [LARGE SCALE GENOMIC DNA]</scope>
    <source>
        <strain evidence="15 16">CGMCC 1.10434</strain>
    </source>
</reference>
<dbReference type="Gene3D" id="2.10.109.10">
    <property type="entry name" value="Umud Fragment, subunit A"/>
    <property type="match status" value="1"/>
</dbReference>
<proteinExistence type="inferred from homology"/>
<gene>
    <name evidence="15" type="ORF">SAMN04488134_11153</name>
</gene>
<feature type="active site" evidence="11">
    <location>
        <position position="82"/>
    </location>
</feature>
<evidence type="ECO:0000256" key="7">
    <source>
        <dbReference type="ARBA" id="ARBA00022692"/>
    </source>
</evidence>
<keyword evidence="16" id="KW-1185">Reference proteome</keyword>
<evidence type="ECO:0000313" key="16">
    <source>
        <dbReference type="Proteomes" id="UP000199300"/>
    </source>
</evidence>
<evidence type="ECO:0000256" key="5">
    <source>
        <dbReference type="ARBA" id="ARBA00022475"/>
    </source>
</evidence>
<name>A0A1H8RVI7_9BACI</name>
<dbReference type="GO" id="GO:0009003">
    <property type="term" value="F:signal peptidase activity"/>
    <property type="evidence" value="ECO:0007669"/>
    <property type="project" value="UniProtKB-EC"/>
</dbReference>
<evidence type="ECO:0000256" key="2">
    <source>
        <dbReference type="ARBA" id="ARBA00004401"/>
    </source>
</evidence>
<dbReference type="InterPro" id="IPR036286">
    <property type="entry name" value="LexA/Signal_pep-like_sf"/>
</dbReference>
<keyword evidence="10" id="KW-0472">Membrane</keyword>
<dbReference type="InterPro" id="IPR019757">
    <property type="entry name" value="Pept_S26A_signal_pept_1_Lys-AS"/>
</dbReference>
<comment type="subcellular location">
    <subcellularLocation>
        <location evidence="2">Cell membrane</location>
        <topology evidence="2">Single-pass type II membrane protein</topology>
    </subcellularLocation>
    <subcellularLocation>
        <location evidence="13">Membrane</location>
        <topology evidence="13">Single-pass type II membrane protein</topology>
    </subcellularLocation>
</comment>
<dbReference type="EMBL" id="FODJ01000011">
    <property type="protein sequence ID" value="SEO70365.1"/>
    <property type="molecule type" value="Genomic_DNA"/>
</dbReference>
<keyword evidence="6 12" id="KW-0645">Protease</keyword>
<dbReference type="GO" id="GO:0005886">
    <property type="term" value="C:plasma membrane"/>
    <property type="evidence" value="ECO:0007669"/>
    <property type="project" value="UniProtKB-SubCell"/>
</dbReference>
<evidence type="ECO:0000256" key="6">
    <source>
        <dbReference type="ARBA" id="ARBA00022670"/>
    </source>
</evidence>
<dbReference type="PROSITE" id="PS00501">
    <property type="entry name" value="SPASE_I_1"/>
    <property type="match status" value="1"/>
</dbReference>
<dbReference type="EC" id="3.4.21.89" evidence="4 12"/>
<feature type="domain" description="Peptidase S26" evidence="14">
    <location>
        <begin position="12"/>
        <end position="172"/>
    </location>
</feature>
<dbReference type="PANTHER" id="PTHR43390">
    <property type="entry name" value="SIGNAL PEPTIDASE I"/>
    <property type="match status" value="1"/>
</dbReference>
<evidence type="ECO:0000313" key="15">
    <source>
        <dbReference type="EMBL" id="SEO70365.1"/>
    </source>
</evidence>
<dbReference type="FunFam" id="2.10.109.10:FF:000008">
    <property type="entry name" value="Signal peptidase I"/>
    <property type="match status" value="1"/>
</dbReference>
<dbReference type="OrthoDB" id="9802919at2"/>
<evidence type="ECO:0000256" key="10">
    <source>
        <dbReference type="ARBA" id="ARBA00023136"/>
    </source>
</evidence>
<dbReference type="PROSITE" id="PS00760">
    <property type="entry name" value="SPASE_I_2"/>
    <property type="match status" value="1"/>
</dbReference>
<evidence type="ECO:0000259" key="14">
    <source>
        <dbReference type="Pfam" id="PF10502"/>
    </source>
</evidence>
<keyword evidence="8 12" id="KW-0378">Hydrolase</keyword>
<protein>
    <recommendedName>
        <fullName evidence="4 12">Signal peptidase I</fullName>
        <ecNumber evidence="4 12">3.4.21.89</ecNumber>
    </recommendedName>
</protein>
<dbReference type="RefSeq" id="WP_091499439.1">
    <property type="nucleotide sequence ID" value="NZ_FODJ01000011.1"/>
</dbReference>
<keyword evidence="7" id="KW-0812">Transmembrane</keyword>
<dbReference type="Pfam" id="PF10502">
    <property type="entry name" value="Peptidase_S26"/>
    <property type="match status" value="1"/>
</dbReference>
<keyword evidence="9" id="KW-1133">Transmembrane helix</keyword>
<evidence type="ECO:0000256" key="4">
    <source>
        <dbReference type="ARBA" id="ARBA00013208"/>
    </source>
</evidence>
<comment type="catalytic activity">
    <reaction evidence="1 12">
        <text>Cleavage of hydrophobic, N-terminal signal or leader sequences from secreted and periplasmic proteins.</text>
        <dbReference type="EC" id="3.4.21.89"/>
    </reaction>
</comment>
<dbReference type="GO" id="GO:0006465">
    <property type="term" value="P:signal peptide processing"/>
    <property type="evidence" value="ECO:0007669"/>
    <property type="project" value="InterPro"/>
</dbReference>
<dbReference type="InterPro" id="IPR019756">
    <property type="entry name" value="Pept_S26A_signal_pept_1_Ser-AS"/>
</dbReference>
<evidence type="ECO:0000256" key="13">
    <source>
        <dbReference type="RuleBase" id="RU362042"/>
    </source>
</evidence>
<dbReference type="InterPro" id="IPR000223">
    <property type="entry name" value="Pept_S26A_signal_pept_1"/>
</dbReference>
<evidence type="ECO:0000256" key="12">
    <source>
        <dbReference type="RuleBase" id="RU003993"/>
    </source>
</evidence>
<dbReference type="AlphaFoldDB" id="A0A1H8RVI7"/>
<dbReference type="PRINTS" id="PR00727">
    <property type="entry name" value="LEADERPTASE"/>
</dbReference>
<dbReference type="InterPro" id="IPR019533">
    <property type="entry name" value="Peptidase_S26"/>
</dbReference>
<keyword evidence="5" id="KW-1003">Cell membrane</keyword>
<organism evidence="15 16">
    <name type="scientific">Amphibacillus marinus</name>
    <dbReference type="NCBI Taxonomy" id="872970"/>
    <lineage>
        <taxon>Bacteria</taxon>
        <taxon>Bacillati</taxon>
        <taxon>Bacillota</taxon>
        <taxon>Bacilli</taxon>
        <taxon>Bacillales</taxon>
        <taxon>Bacillaceae</taxon>
        <taxon>Amphibacillus</taxon>
    </lineage>
</organism>
<dbReference type="GO" id="GO:0004252">
    <property type="term" value="F:serine-type endopeptidase activity"/>
    <property type="evidence" value="ECO:0007669"/>
    <property type="project" value="InterPro"/>
</dbReference>
<feature type="active site" evidence="11">
    <location>
        <position position="41"/>
    </location>
</feature>
<evidence type="ECO:0000256" key="8">
    <source>
        <dbReference type="ARBA" id="ARBA00022801"/>
    </source>
</evidence>
<evidence type="ECO:0000256" key="1">
    <source>
        <dbReference type="ARBA" id="ARBA00000677"/>
    </source>
</evidence>
<sequence>MFKQNTNHNQWHVMKLFMTFLLLFVFIKAYVFSSFVVDGISMEPTLKDGNMIMVNEMVYTYQAIDHFDIIVFKNEDGSYFVKRVIGLPGDQVEMKEGHLYLNGNKIEESYINYIQIDSILMDFNLEEITGESHIPAGKLFVLGDNRERSLDSRNFGFINQESVVGKVDLHYWSMSQLAVKLIN</sequence>
<dbReference type="CDD" id="cd06530">
    <property type="entry name" value="S26_SPase_I"/>
    <property type="match status" value="1"/>
</dbReference>
<evidence type="ECO:0000256" key="3">
    <source>
        <dbReference type="ARBA" id="ARBA00009370"/>
    </source>
</evidence>
<dbReference type="SUPFAM" id="SSF51306">
    <property type="entry name" value="LexA/Signal peptidase"/>
    <property type="match status" value="1"/>
</dbReference>
<dbReference type="NCBIfam" id="TIGR02227">
    <property type="entry name" value="sigpep_I_bact"/>
    <property type="match status" value="1"/>
</dbReference>
<dbReference type="Proteomes" id="UP000199300">
    <property type="component" value="Unassembled WGS sequence"/>
</dbReference>
<dbReference type="InterPro" id="IPR019758">
    <property type="entry name" value="Pept_S26A_signal_pept_1_CS"/>
</dbReference>
<accession>A0A1H8RVI7</accession>
<evidence type="ECO:0000256" key="11">
    <source>
        <dbReference type="PIRSR" id="PIRSR600223-1"/>
    </source>
</evidence>
<dbReference type="PROSITE" id="PS00761">
    <property type="entry name" value="SPASE_I_3"/>
    <property type="match status" value="1"/>
</dbReference>